<dbReference type="AlphaFoldDB" id="A0A268RX61"/>
<organism evidence="2 3">
    <name type="scientific">Shouchella clausii</name>
    <name type="common">Alkalihalobacillus clausii</name>
    <dbReference type="NCBI Taxonomy" id="79880"/>
    <lineage>
        <taxon>Bacteria</taxon>
        <taxon>Bacillati</taxon>
        <taxon>Bacillota</taxon>
        <taxon>Bacilli</taxon>
        <taxon>Bacillales</taxon>
        <taxon>Bacillaceae</taxon>
        <taxon>Shouchella</taxon>
    </lineage>
</organism>
<dbReference type="InterPro" id="IPR006938">
    <property type="entry name" value="DUF624"/>
</dbReference>
<reference evidence="2 3" key="1">
    <citation type="submission" date="2017-07" db="EMBL/GenBank/DDBJ databases">
        <title>Isolation and whole genome analysis of endospore-forming bacteria from heroin.</title>
        <authorList>
            <person name="Kalinowski J."/>
            <person name="Ahrens B."/>
            <person name="Al-Dilaimi A."/>
            <person name="Winkler A."/>
            <person name="Wibberg D."/>
            <person name="Schleenbecker U."/>
            <person name="Ruckert C."/>
            <person name="Wolfel R."/>
            <person name="Grass G."/>
        </authorList>
    </citation>
    <scope>NUCLEOTIDE SEQUENCE [LARGE SCALE GENOMIC DNA]</scope>
    <source>
        <strain evidence="2 3">7523-2</strain>
    </source>
</reference>
<keyword evidence="1" id="KW-0812">Transmembrane</keyword>
<dbReference type="GeneID" id="86924547"/>
<feature type="transmembrane region" description="Helical" evidence="1">
    <location>
        <begin position="107"/>
        <end position="130"/>
    </location>
</feature>
<dbReference type="EMBL" id="NPBS01000112">
    <property type="protein sequence ID" value="PAF24326.1"/>
    <property type="molecule type" value="Genomic_DNA"/>
</dbReference>
<gene>
    <name evidence="2" type="ORF">CHH61_19155</name>
</gene>
<evidence type="ECO:0000256" key="1">
    <source>
        <dbReference type="SAM" id="Phobius"/>
    </source>
</evidence>
<protein>
    <recommendedName>
        <fullName evidence="4">DUF624 domain-containing protein</fullName>
    </recommendedName>
</protein>
<feature type="transmembrane region" description="Helical" evidence="1">
    <location>
        <begin position="76"/>
        <end position="95"/>
    </location>
</feature>
<keyword evidence="1" id="KW-1133">Transmembrane helix</keyword>
<proteinExistence type="predicted"/>
<accession>A0A268RX61</accession>
<feature type="transmembrane region" description="Helical" evidence="1">
    <location>
        <begin position="150"/>
        <end position="183"/>
    </location>
</feature>
<name>A0A268RX61_SHOCL</name>
<dbReference type="RefSeq" id="WP_094424030.1">
    <property type="nucleotide sequence ID" value="NZ_CP019985.1"/>
</dbReference>
<evidence type="ECO:0000313" key="3">
    <source>
        <dbReference type="Proteomes" id="UP000216133"/>
    </source>
</evidence>
<evidence type="ECO:0000313" key="2">
    <source>
        <dbReference type="EMBL" id="PAF24326.1"/>
    </source>
</evidence>
<sequence>MHRVFFQASEWIYNMMKLNGLWLLGIVAGLGLLGVMPATTAVAAVTRKWAHGNQDVPMWNLFWKTYKQSFATSNQVGALFAVLALILLANLRISVIVPGTVMMVAHYFILFILFALLASTWLFFFIYVHYELPTKAYLFQSVAMVFSKPISMLMLAAGIGAAVWMMAHMPGLLPFFAIVWPSYWSSVVCKKMFSKMEQQTLAA</sequence>
<comment type="caution">
    <text evidence="2">The sequence shown here is derived from an EMBL/GenBank/DDBJ whole genome shotgun (WGS) entry which is preliminary data.</text>
</comment>
<dbReference type="Proteomes" id="UP000216133">
    <property type="component" value="Unassembled WGS sequence"/>
</dbReference>
<dbReference type="Pfam" id="PF04854">
    <property type="entry name" value="DUF624"/>
    <property type="match status" value="1"/>
</dbReference>
<keyword evidence="1" id="KW-0472">Membrane</keyword>
<evidence type="ECO:0008006" key="4">
    <source>
        <dbReference type="Google" id="ProtNLM"/>
    </source>
</evidence>